<dbReference type="PROSITE" id="PS00188">
    <property type="entry name" value="BIOTIN"/>
    <property type="match status" value="1"/>
</dbReference>
<keyword evidence="3 8" id="KW-0444">Lipid biosynthesis</keyword>
<proteinExistence type="predicted"/>
<dbReference type="PROSITE" id="PS50968">
    <property type="entry name" value="BIOTINYL_LIPOYL"/>
    <property type="match status" value="1"/>
</dbReference>
<evidence type="ECO:0000256" key="4">
    <source>
        <dbReference type="ARBA" id="ARBA00022832"/>
    </source>
</evidence>
<evidence type="ECO:0000256" key="5">
    <source>
        <dbReference type="ARBA" id="ARBA00023098"/>
    </source>
</evidence>
<accession>K0NG35</accession>
<evidence type="ECO:0000256" key="7">
    <source>
        <dbReference type="ARBA" id="ARBA00023267"/>
    </source>
</evidence>
<dbReference type="GO" id="GO:0003989">
    <property type="term" value="F:acetyl-CoA carboxylase activity"/>
    <property type="evidence" value="ECO:0007669"/>
    <property type="project" value="InterPro"/>
</dbReference>
<dbReference type="Proteomes" id="UP000009325">
    <property type="component" value="Unassembled WGS sequence"/>
</dbReference>
<dbReference type="InterPro" id="IPR001249">
    <property type="entry name" value="AcCoA_biotinCC"/>
</dbReference>
<dbReference type="RefSeq" id="WP_009558418.1">
    <property type="nucleotide sequence ID" value="NZ_CALZ01000127.1"/>
</dbReference>
<dbReference type="InterPro" id="IPR001882">
    <property type="entry name" value="Biotin_BS"/>
</dbReference>
<feature type="domain" description="Lipoyl-binding" evidence="9">
    <location>
        <begin position="77"/>
        <end position="153"/>
    </location>
</feature>
<dbReference type="InterPro" id="IPR050709">
    <property type="entry name" value="Biotin_Carboxyl_Carrier/Decarb"/>
</dbReference>
<dbReference type="CDD" id="cd06850">
    <property type="entry name" value="biotinyl_domain"/>
    <property type="match status" value="1"/>
</dbReference>
<dbReference type="PANTHER" id="PTHR45266:SF3">
    <property type="entry name" value="OXALOACETATE DECARBOXYLASE ALPHA CHAIN"/>
    <property type="match status" value="1"/>
</dbReference>
<evidence type="ECO:0000256" key="1">
    <source>
        <dbReference type="ARBA" id="ARBA00005194"/>
    </source>
</evidence>
<protein>
    <recommendedName>
        <fullName evidence="2 8">Biotin carboxyl carrier protein of acetyl-CoA carboxylase</fullName>
    </recommendedName>
</protein>
<keyword evidence="4 8" id="KW-0276">Fatty acid metabolism</keyword>
<evidence type="ECO:0000256" key="2">
    <source>
        <dbReference type="ARBA" id="ARBA00017562"/>
    </source>
</evidence>
<organism evidence="10 11">
    <name type="scientific">Lactobacillus equicursoris 66c</name>
    <dbReference type="NCBI Taxonomy" id="872326"/>
    <lineage>
        <taxon>Bacteria</taxon>
        <taxon>Bacillati</taxon>
        <taxon>Bacillota</taxon>
        <taxon>Bacilli</taxon>
        <taxon>Lactobacillales</taxon>
        <taxon>Lactobacillaceae</taxon>
        <taxon>Lactobacillus</taxon>
    </lineage>
</organism>
<gene>
    <name evidence="10" type="ORF">BN146_08480</name>
</gene>
<comment type="caution">
    <text evidence="10">The sequence shown here is derived from an EMBL/GenBank/DDBJ whole genome shotgun (WGS) entry which is preliminary data.</text>
</comment>
<sequence length="155" mass="16775">MELKDVERLMDKFETSSIREMQVDANGGHLFLSKNTNAAALNKQDAANPEKTAEAVAEKVQEKAVEDGSEEKNEAAGTAIKSPLVGTVYLQSKPGADPYVKVGDRVEIGQVVCIVEAMKMLTEIKSDVAGTVSQVCVENGDLIECDQELFLVKED</sequence>
<dbReference type="Gene3D" id="2.40.50.100">
    <property type="match status" value="1"/>
</dbReference>
<dbReference type="SUPFAM" id="SSF51230">
    <property type="entry name" value="Single hybrid motif"/>
    <property type="match status" value="1"/>
</dbReference>
<evidence type="ECO:0000256" key="8">
    <source>
        <dbReference type="RuleBase" id="RU364072"/>
    </source>
</evidence>
<dbReference type="GO" id="GO:0006633">
    <property type="term" value="P:fatty acid biosynthetic process"/>
    <property type="evidence" value="ECO:0007669"/>
    <property type="project" value="UniProtKB-UniPathway"/>
</dbReference>
<dbReference type="NCBIfam" id="TIGR00531">
    <property type="entry name" value="BCCP"/>
    <property type="match status" value="1"/>
</dbReference>
<dbReference type="Pfam" id="PF00364">
    <property type="entry name" value="Biotin_lipoyl"/>
    <property type="match status" value="1"/>
</dbReference>
<evidence type="ECO:0000313" key="10">
    <source>
        <dbReference type="EMBL" id="CCK84257.1"/>
    </source>
</evidence>
<evidence type="ECO:0000256" key="3">
    <source>
        <dbReference type="ARBA" id="ARBA00022516"/>
    </source>
</evidence>
<dbReference type="GO" id="GO:0009317">
    <property type="term" value="C:acetyl-CoA carboxylase complex"/>
    <property type="evidence" value="ECO:0007669"/>
    <property type="project" value="InterPro"/>
</dbReference>
<evidence type="ECO:0000256" key="6">
    <source>
        <dbReference type="ARBA" id="ARBA00023160"/>
    </source>
</evidence>
<reference evidence="10 11" key="1">
    <citation type="submission" date="2012-08" db="EMBL/GenBank/DDBJ databases">
        <title>Draft Genome Sequences of Lactobacillus equicursoris CIP 110162T, isolated from thoroughbred racehorse feces and Lactobacillus sp. CRBIP 24.137 isolated from urine of human.</title>
        <authorList>
            <person name="Cousin S."/>
            <person name="Loux V."/>
            <person name="Ma L."/>
            <person name="Creno S."/>
            <person name="Clermont D."/>
            <person name="Bizet C."/>
            <person name="Bouchier C."/>
        </authorList>
    </citation>
    <scope>NUCLEOTIDE SEQUENCE [LARGE SCALE GENOMIC DNA]</scope>
    <source>
        <strain evidence="10 11">66c</strain>
    </source>
</reference>
<dbReference type="PRINTS" id="PR01071">
    <property type="entry name" value="ACOABIOTINCC"/>
</dbReference>
<dbReference type="AlphaFoldDB" id="K0NG35"/>
<dbReference type="EMBL" id="CALZ01000127">
    <property type="protein sequence ID" value="CCK84257.1"/>
    <property type="molecule type" value="Genomic_DNA"/>
</dbReference>
<evidence type="ECO:0000313" key="11">
    <source>
        <dbReference type="Proteomes" id="UP000009325"/>
    </source>
</evidence>
<name>K0NG35_9LACO</name>
<comment type="pathway">
    <text evidence="1 8">Lipid metabolism; fatty acid biosynthesis.</text>
</comment>
<dbReference type="PANTHER" id="PTHR45266">
    <property type="entry name" value="OXALOACETATE DECARBOXYLASE ALPHA CHAIN"/>
    <property type="match status" value="1"/>
</dbReference>
<keyword evidence="7 8" id="KW-0092">Biotin</keyword>
<comment type="function">
    <text evidence="8">This protein is a component of the acetyl coenzyme A carboxylase complex; first, biotin carboxylase catalyzes the carboxylation of the carrier protein and then the transcarboxylase transfers the carboxyl group to form malonyl-CoA.</text>
</comment>
<dbReference type="OrthoDB" id="9811735at2"/>
<dbReference type="InterPro" id="IPR011053">
    <property type="entry name" value="Single_hybrid_motif"/>
</dbReference>
<dbReference type="UniPathway" id="UPA00094"/>
<evidence type="ECO:0000259" key="9">
    <source>
        <dbReference type="PROSITE" id="PS50968"/>
    </source>
</evidence>
<keyword evidence="6 8" id="KW-0275">Fatty acid biosynthesis</keyword>
<dbReference type="InterPro" id="IPR000089">
    <property type="entry name" value="Biotin_lipoyl"/>
</dbReference>
<keyword evidence="5 8" id="KW-0443">Lipid metabolism</keyword>